<evidence type="ECO:0000256" key="2">
    <source>
        <dbReference type="ARBA" id="ARBA00022630"/>
    </source>
</evidence>
<dbReference type="InterPro" id="IPR036188">
    <property type="entry name" value="FAD/NAD-bd_sf"/>
</dbReference>
<dbReference type="GO" id="GO:0050660">
    <property type="term" value="F:flavin adenine dinucleotide binding"/>
    <property type="evidence" value="ECO:0007669"/>
    <property type="project" value="InterPro"/>
</dbReference>
<keyword evidence="2" id="KW-0285">Flavoprotein</keyword>
<dbReference type="AlphaFoldDB" id="A0A9N8DLV3"/>
<dbReference type="PRINTS" id="PR00370">
    <property type="entry name" value="FMOXYGENASE"/>
</dbReference>
<keyword evidence="4" id="KW-0521">NADP</keyword>
<feature type="transmembrane region" description="Helical" evidence="6">
    <location>
        <begin position="102"/>
        <end position="119"/>
    </location>
</feature>
<dbReference type="GO" id="GO:0050661">
    <property type="term" value="F:NADP binding"/>
    <property type="evidence" value="ECO:0007669"/>
    <property type="project" value="InterPro"/>
</dbReference>
<keyword evidence="3" id="KW-0274">FAD</keyword>
<sequence length="694" mass="78453">MMSDWKTGVAVSVMVFGVATPILQHVCLHLSSKCPRTSPTTREFLVQDKDKDVFATPYLKYLPARIVANLLMMAVSMIPNLALFTFTVGFPLYFIRNLAGPYFYHSLAILSLFLLEYAWKLYKAPRTEPSDELPAKEKKKVCIIGGGCAGLVTAKELAAEGHCPIIFEKTASIGGLWQRGEGASQRTALVLEETYTSSSALNTAFSDFPIQPEFGGNETFCMHQEGFMKYVDAYANHFGLKQYVQVNTEVLTVRRNTCDKWEVAVLQNKQHITHEFDAVAVCSGQANMPNIPKIPGQEHFKGRIRHSTELRDPEQMAQIYNGKRVLCIGHGETASDNAQSVAKSAIQCDLSIRNAVLVLLRNSLGAHPDYVEHRSMHSCPPWLRWATYMLACGFMFMFNWAFARVYDGKVYHLPSCIHQYRLLFTPKYLWHCLTGKRSICASVQVTKSENFLYIINGKTSKVKPEVGHIDKVGKIIFQDGTSGDYDEILLNTGFQPSRFPFLAPGFDSNPRDDRFLAMIHPQLPDMAFIGFARGQVGALVLGFEMQARWFALLVSGKRNLPTVCEMKKVIAKDRLEKDCTQYTRGTWFYANYLARFYVKCEPNFVQFFLEHPIACLKAYCSAPTGYQYRIRGPHADPKAAVEGYRLSNSAILYLPPSWALNHFFWLLSGFACEYLWSRLPLLGPFFLPALAQYH</sequence>
<proteinExistence type="inferred from homology"/>
<feature type="transmembrane region" description="Helical" evidence="6">
    <location>
        <begin position="66"/>
        <end position="95"/>
    </location>
</feature>
<gene>
    <name evidence="7" type="ORF">SEMRO_232_G093760.1</name>
</gene>
<evidence type="ECO:0000256" key="3">
    <source>
        <dbReference type="ARBA" id="ARBA00022827"/>
    </source>
</evidence>
<dbReference type="OrthoDB" id="66881at2759"/>
<feature type="transmembrane region" description="Helical" evidence="6">
    <location>
        <begin position="382"/>
        <end position="402"/>
    </location>
</feature>
<keyword evidence="6" id="KW-0812">Transmembrane</keyword>
<evidence type="ECO:0000313" key="8">
    <source>
        <dbReference type="Proteomes" id="UP001153069"/>
    </source>
</evidence>
<evidence type="ECO:0000256" key="6">
    <source>
        <dbReference type="SAM" id="Phobius"/>
    </source>
</evidence>
<dbReference type="PANTHER" id="PTHR23023">
    <property type="entry name" value="DIMETHYLANILINE MONOOXYGENASE"/>
    <property type="match status" value="1"/>
</dbReference>
<keyword evidence="5" id="KW-0560">Oxidoreductase</keyword>
<dbReference type="SUPFAM" id="SSF51905">
    <property type="entry name" value="FAD/NAD(P)-binding domain"/>
    <property type="match status" value="1"/>
</dbReference>
<dbReference type="InterPro" id="IPR050346">
    <property type="entry name" value="FMO-like"/>
</dbReference>
<keyword evidence="7" id="KW-0503">Monooxygenase</keyword>
<dbReference type="InterPro" id="IPR020946">
    <property type="entry name" value="Flavin_mOase-like"/>
</dbReference>
<comment type="similarity">
    <text evidence="1">Belongs to the FMO family.</text>
</comment>
<name>A0A9N8DLV3_9STRA</name>
<protein>
    <submittedName>
        <fullName evidence="7">Monooxygenase</fullName>
    </submittedName>
</protein>
<dbReference type="Pfam" id="PF00743">
    <property type="entry name" value="FMO-like"/>
    <property type="match status" value="2"/>
</dbReference>
<keyword evidence="6" id="KW-1133">Transmembrane helix</keyword>
<dbReference type="EMBL" id="CAICTM010000231">
    <property type="protein sequence ID" value="CAB9505457.1"/>
    <property type="molecule type" value="Genomic_DNA"/>
</dbReference>
<dbReference type="GO" id="GO:0004499">
    <property type="term" value="F:N,N-dimethylaniline monooxygenase activity"/>
    <property type="evidence" value="ECO:0007669"/>
    <property type="project" value="InterPro"/>
</dbReference>
<keyword evidence="6" id="KW-0472">Membrane</keyword>
<evidence type="ECO:0000256" key="5">
    <source>
        <dbReference type="ARBA" id="ARBA00023002"/>
    </source>
</evidence>
<organism evidence="7 8">
    <name type="scientific">Seminavis robusta</name>
    <dbReference type="NCBI Taxonomy" id="568900"/>
    <lineage>
        <taxon>Eukaryota</taxon>
        <taxon>Sar</taxon>
        <taxon>Stramenopiles</taxon>
        <taxon>Ochrophyta</taxon>
        <taxon>Bacillariophyta</taxon>
        <taxon>Bacillariophyceae</taxon>
        <taxon>Bacillariophycidae</taxon>
        <taxon>Naviculales</taxon>
        <taxon>Naviculaceae</taxon>
        <taxon>Seminavis</taxon>
    </lineage>
</organism>
<evidence type="ECO:0000256" key="1">
    <source>
        <dbReference type="ARBA" id="ARBA00009183"/>
    </source>
</evidence>
<accession>A0A9N8DLV3</accession>
<evidence type="ECO:0000313" key="7">
    <source>
        <dbReference type="EMBL" id="CAB9505457.1"/>
    </source>
</evidence>
<dbReference type="InterPro" id="IPR000960">
    <property type="entry name" value="Flavin_mOase"/>
</dbReference>
<reference evidence="7" key="1">
    <citation type="submission" date="2020-06" db="EMBL/GenBank/DDBJ databases">
        <authorList>
            <consortium name="Plant Systems Biology data submission"/>
        </authorList>
    </citation>
    <scope>NUCLEOTIDE SEQUENCE</scope>
    <source>
        <strain evidence="7">D6</strain>
    </source>
</reference>
<evidence type="ECO:0000256" key="4">
    <source>
        <dbReference type="ARBA" id="ARBA00022857"/>
    </source>
</evidence>
<keyword evidence="8" id="KW-1185">Reference proteome</keyword>
<dbReference type="Proteomes" id="UP001153069">
    <property type="component" value="Unassembled WGS sequence"/>
</dbReference>
<comment type="caution">
    <text evidence="7">The sequence shown here is derived from an EMBL/GenBank/DDBJ whole genome shotgun (WGS) entry which is preliminary data.</text>
</comment>
<dbReference type="Gene3D" id="3.50.50.60">
    <property type="entry name" value="FAD/NAD(P)-binding domain"/>
    <property type="match status" value="3"/>
</dbReference>